<reference evidence="2" key="1">
    <citation type="submission" date="2014-09" db="EMBL/GenBank/DDBJ databases">
        <authorList>
            <person name="Magalhaes I.L.F."/>
            <person name="Oliveira U."/>
            <person name="Santos F.R."/>
            <person name="Vidigal T.H.D.A."/>
            <person name="Brescovit A.D."/>
            <person name="Santos A.J."/>
        </authorList>
    </citation>
    <scope>NUCLEOTIDE SEQUENCE</scope>
    <source>
        <tissue evidence="2">Shoot tissue taken approximately 20 cm above the soil surface</tissue>
    </source>
</reference>
<keyword evidence="1" id="KW-0732">Signal</keyword>
<protein>
    <submittedName>
        <fullName evidence="2">Uncharacterized protein</fullName>
    </submittedName>
</protein>
<feature type="chain" id="PRO_5002047343" evidence="1">
    <location>
        <begin position="19"/>
        <end position="36"/>
    </location>
</feature>
<sequence length="36" mass="4335">MLAYFVLLLLRFDAYIMPAHIFNTVVKFCLVKRFLQ</sequence>
<dbReference type="AlphaFoldDB" id="A0A0A9FDB5"/>
<dbReference type="EMBL" id="GBRH01191643">
    <property type="protein sequence ID" value="JAE06253.1"/>
    <property type="molecule type" value="Transcribed_RNA"/>
</dbReference>
<organism evidence="2">
    <name type="scientific">Arundo donax</name>
    <name type="common">Giant reed</name>
    <name type="synonym">Donax arundinaceus</name>
    <dbReference type="NCBI Taxonomy" id="35708"/>
    <lineage>
        <taxon>Eukaryota</taxon>
        <taxon>Viridiplantae</taxon>
        <taxon>Streptophyta</taxon>
        <taxon>Embryophyta</taxon>
        <taxon>Tracheophyta</taxon>
        <taxon>Spermatophyta</taxon>
        <taxon>Magnoliopsida</taxon>
        <taxon>Liliopsida</taxon>
        <taxon>Poales</taxon>
        <taxon>Poaceae</taxon>
        <taxon>PACMAD clade</taxon>
        <taxon>Arundinoideae</taxon>
        <taxon>Arundineae</taxon>
        <taxon>Arundo</taxon>
    </lineage>
</organism>
<reference evidence="2" key="2">
    <citation type="journal article" date="2015" name="Data Brief">
        <title>Shoot transcriptome of the giant reed, Arundo donax.</title>
        <authorList>
            <person name="Barrero R.A."/>
            <person name="Guerrero F.D."/>
            <person name="Moolhuijzen P."/>
            <person name="Goolsby J.A."/>
            <person name="Tidwell J."/>
            <person name="Bellgard S.E."/>
            <person name="Bellgard M.I."/>
        </authorList>
    </citation>
    <scope>NUCLEOTIDE SEQUENCE</scope>
    <source>
        <tissue evidence="2">Shoot tissue taken approximately 20 cm above the soil surface</tissue>
    </source>
</reference>
<proteinExistence type="predicted"/>
<evidence type="ECO:0000256" key="1">
    <source>
        <dbReference type="SAM" id="SignalP"/>
    </source>
</evidence>
<evidence type="ECO:0000313" key="2">
    <source>
        <dbReference type="EMBL" id="JAE06253.1"/>
    </source>
</evidence>
<accession>A0A0A9FDB5</accession>
<feature type="signal peptide" evidence="1">
    <location>
        <begin position="1"/>
        <end position="18"/>
    </location>
</feature>
<name>A0A0A9FDB5_ARUDO</name>